<dbReference type="Proteomes" id="UP001499930">
    <property type="component" value="Unassembled WGS sequence"/>
</dbReference>
<dbReference type="Pfam" id="PF17765">
    <property type="entry name" value="MLTR_LBD"/>
    <property type="match status" value="1"/>
</dbReference>
<organism evidence="3 4">
    <name type="scientific">Streptosporangium longisporum</name>
    <dbReference type="NCBI Taxonomy" id="46187"/>
    <lineage>
        <taxon>Bacteria</taxon>
        <taxon>Bacillati</taxon>
        <taxon>Actinomycetota</taxon>
        <taxon>Actinomycetes</taxon>
        <taxon>Streptosporangiales</taxon>
        <taxon>Streptosporangiaceae</taxon>
        <taxon>Streptosporangium</taxon>
    </lineage>
</organism>
<feature type="domain" description="HTH cro/C1-type" evidence="2">
    <location>
        <begin position="35"/>
        <end position="82"/>
    </location>
</feature>
<sequence>MDTTRELGRFLRSRRSRVEPPGQAPDVTGRRRVSGLRREEVAALAGVSAEYYVRLEQGRARNPSSSVLNALSRALGLDDVEHAHLVDLAAAASKRESLTAGRGATRTRGGVRPELAHLLTLMERTPAMIYDHRMDVLAWNDMAAELIVDFAALAPVDRNLARFGFLHEQARERFPDWEDVGRTTVGQLRLAAGRHPDDPGLARLIGELTMKSAEFRDFWNGRDVRLRTNGIKRFRHPAAGDFSLRFENLDLPRARAGDHEHRVIIFSADPGTEAENALDLIGRWSRSLDAGLGPITSPAAGGPDGDLGIRPEARLDA</sequence>
<dbReference type="PANTHER" id="PTHR35010">
    <property type="entry name" value="BLL4672 PROTEIN-RELATED"/>
    <property type="match status" value="1"/>
</dbReference>
<dbReference type="InterPro" id="IPR001387">
    <property type="entry name" value="Cro/C1-type_HTH"/>
</dbReference>
<keyword evidence="4" id="KW-1185">Reference proteome</keyword>
<feature type="compositionally biased region" description="Basic and acidic residues" evidence="1">
    <location>
        <begin position="307"/>
        <end position="317"/>
    </location>
</feature>
<dbReference type="Gene3D" id="3.30.450.180">
    <property type="match status" value="1"/>
</dbReference>
<evidence type="ECO:0000313" key="4">
    <source>
        <dbReference type="Proteomes" id="UP001499930"/>
    </source>
</evidence>
<feature type="region of interest" description="Disordered" evidence="1">
    <location>
        <begin position="294"/>
        <end position="317"/>
    </location>
</feature>
<evidence type="ECO:0000313" key="3">
    <source>
        <dbReference type="EMBL" id="GAA3032628.1"/>
    </source>
</evidence>
<evidence type="ECO:0000259" key="2">
    <source>
        <dbReference type="PROSITE" id="PS50943"/>
    </source>
</evidence>
<dbReference type="EMBL" id="BAAAWD010000019">
    <property type="protein sequence ID" value="GAA3032628.1"/>
    <property type="molecule type" value="Genomic_DNA"/>
</dbReference>
<accession>A0ABP6L8Z3</accession>
<dbReference type="Gene3D" id="1.10.260.40">
    <property type="entry name" value="lambda repressor-like DNA-binding domains"/>
    <property type="match status" value="1"/>
</dbReference>
<gene>
    <name evidence="3" type="ORF">GCM10017559_69910</name>
</gene>
<dbReference type="Pfam" id="PF13560">
    <property type="entry name" value="HTH_31"/>
    <property type="match status" value="1"/>
</dbReference>
<comment type="caution">
    <text evidence="3">The sequence shown here is derived from an EMBL/GenBank/DDBJ whole genome shotgun (WGS) entry which is preliminary data.</text>
</comment>
<dbReference type="InterPro" id="IPR010982">
    <property type="entry name" value="Lambda_DNA-bd_dom_sf"/>
</dbReference>
<name>A0ABP6L8Z3_9ACTN</name>
<proteinExistence type="predicted"/>
<evidence type="ECO:0000256" key="1">
    <source>
        <dbReference type="SAM" id="MobiDB-lite"/>
    </source>
</evidence>
<dbReference type="PROSITE" id="PS50943">
    <property type="entry name" value="HTH_CROC1"/>
    <property type="match status" value="1"/>
</dbReference>
<dbReference type="CDD" id="cd00093">
    <property type="entry name" value="HTH_XRE"/>
    <property type="match status" value="1"/>
</dbReference>
<dbReference type="InterPro" id="IPR041413">
    <property type="entry name" value="MLTR_LBD"/>
</dbReference>
<reference evidence="4" key="1">
    <citation type="journal article" date="2019" name="Int. J. Syst. Evol. Microbiol.">
        <title>The Global Catalogue of Microorganisms (GCM) 10K type strain sequencing project: providing services to taxonomists for standard genome sequencing and annotation.</title>
        <authorList>
            <consortium name="The Broad Institute Genomics Platform"/>
            <consortium name="The Broad Institute Genome Sequencing Center for Infectious Disease"/>
            <person name="Wu L."/>
            <person name="Ma J."/>
        </authorList>
    </citation>
    <scope>NUCLEOTIDE SEQUENCE [LARGE SCALE GENOMIC DNA]</scope>
    <source>
        <strain evidence="4">JCM 3106</strain>
    </source>
</reference>
<dbReference type="SMART" id="SM00530">
    <property type="entry name" value="HTH_XRE"/>
    <property type="match status" value="1"/>
</dbReference>
<dbReference type="PANTHER" id="PTHR35010:SF2">
    <property type="entry name" value="BLL4672 PROTEIN"/>
    <property type="match status" value="1"/>
</dbReference>
<protein>
    <submittedName>
        <fullName evidence="3">Helix-turn-helix transcriptional regulator</fullName>
    </submittedName>
</protein>
<dbReference type="SUPFAM" id="SSF47413">
    <property type="entry name" value="lambda repressor-like DNA-binding domains"/>
    <property type="match status" value="1"/>
</dbReference>
<dbReference type="RefSeq" id="WP_344904117.1">
    <property type="nucleotide sequence ID" value="NZ_BAAAWD010000019.1"/>
</dbReference>